<accession>A0A6B0U9H4</accession>
<sequence>MSRRNLFFSASMLMMPPLVCCLRKRLAMSLCSCSRAGLRVNSGCRACSLGGGWSWPPEISDRDSGRRHTGQPTLSGDSGFSCAGLSLASCSLAICPRAWLT</sequence>
<protein>
    <submittedName>
        <fullName evidence="2">Putative secreted protein</fullName>
    </submittedName>
</protein>
<dbReference type="EMBL" id="GIFC01006195">
    <property type="protein sequence ID" value="MXU88278.1"/>
    <property type="molecule type" value="Transcribed_RNA"/>
</dbReference>
<keyword evidence="1" id="KW-0732">Signal</keyword>
<organism evidence="2">
    <name type="scientific">Ixodes ricinus</name>
    <name type="common">Common tick</name>
    <name type="synonym">Acarus ricinus</name>
    <dbReference type="NCBI Taxonomy" id="34613"/>
    <lineage>
        <taxon>Eukaryota</taxon>
        <taxon>Metazoa</taxon>
        <taxon>Ecdysozoa</taxon>
        <taxon>Arthropoda</taxon>
        <taxon>Chelicerata</taxon>
        <taxon>Arachnida</taxon>
        <taxon>Acari</taxon>
        <taxon>Parasitiformes</taxon>
        <taxon>Ixodida</taxon>
        <taxon>Ixodoidea</taxon>
        <taxon>Ixodidae</taxon>
        <taxon>Ixodinae</taxon>
        <taxon>Ixodes</taxon>
    </lineage>
</organism>
<evidence type="ECO:0000256" key="1">
    <source>
        <dbReference type="SAM" id="SignalP"/>
    </source>
</evidence>
<dbReference type="AlphaFoldDB" id="A0A6B0U9H4"/>
<feature type="chain" id="PRO_5025677832" evidence="1">
    <location>
        <begin position="22"/>
        <end position="101"/>
    </location>
</feature>
<reference evidence="2" key="1">
    <citation type="submission" date="2019-12" db="EMBL/GenBank/DDBJ databases">
        <title>An insight into the sialome of adult female Ixodes ricinus ticks feeding for 6 days.</title>
        <authorList>
            <person name="Perner J."/>
            <person name="Ribeiro J.M.C."/>
        </authorList>
    </citation>
    <scope>NUCLEOTIDE SEQUENCE</scope>
    <source>
        <strain evidence="2">Semi-engorged</strain>
        <tissue evidence="2">Salivary glands</tissue>
    </source>
</reference>
<proteinExistence type="predicted"/>
<name>A0A6B0U9H4_IXORI</name>
<feature type="signal peptide" evidence="1">
    <location>
        <begin position="1"/>
        <end position="21"/>
    </location>
</feature>
<evidence type="ECO:0000313" key="2">
    <source>
        <dbReference type="EMBL" id="MXU88278.1"/>
    </source>
</evidence>